<name>A0A382HG98_9ZZZZ</name>
<protein>
    <recommendedName>
        <fullName evidence="2">SnoaL-like domain-containing protein</fullName>
    </recommendedName>
</protein>
<dbReference type="InterPro" id="IPR032710">
    <property type="entry name" value="NTF2-like_dom_sf"/>
</dbReference>
<dbReference type="Gene3D" id="3.10.450.50">
    <property type="match status" value="1"/>
</dbReference>
<dbReference type="SUPFAM" id="SSF54427">
    <property type="entry name" value="NTF2-like"/>
    <property type="match status" value="1"/>
</dbReference>
<organism evidence="1">
    <name type="scientific">marine metagenome</name>
    <dbReference type="NCBI Taxonomy" id="408172"/>
    <lineage>
        <taxon>unclassified sequences</taxon>
        <taxon>metagenomes</taxon>
        <taxon>ecological metagenomes</taxon>
    </lineage>
</organism>
<gene>
    <name evidence="1" type="ORF">METZ01_LOCUS239056</name>
</gene>
<proteinExistence type="predicted"/>
<dbReference type="EMBL" id="UINC01061048">
    <property type="protein sequence ID" value="SVB86202.1"/>
    <property type="molecule type" value="Genomic_DNA"/>
</dbReference>
<dbReference type="GO" id="GO:0030638">
    <property type="term" value="P:polyketide metabolic process"/>
    <property type="evidence" value="ECO:0007669"/>
    <property type="project" value="InterPro"/>
</dbReference>
<evidence type="ECO:0008006" key="2">
    <source>
        <dbReference type="Google" id="ProtNLM"/>
    </source>
</evidence>
<reference evidence="1" key="1">
    <citation type="submission" date="2018-05" db="EMBL/GenBank/DDBJ databases">
        <authorList>
            <person name="Lanie J.A."/>
            <person name="Ng W.-L."/>
            <person name="Kazmierczak K.M."/>
            <person name="Andrzejewski T.M."/>
            <person name="Davidsen T.M."/>
            <person name="Wayne K.J."/>
            <person name="Tettelin H."/>
            <person name="Glass J.I."/>
            <person name="Rusch D."/>
            <person name="Podicherti R."/>
            <person name="Tsui H.-C.T."/>
            <person name="Winkler M.E."/>
        </authorList>
    </citation>
    <scope>NUCLEOTIDE SEQUENCE</scope>
</reference>
<accession>A0A382HG98</accession>
<dbReference type="InterPro" id="IPR009959">
    <property type="entry name" value="Cyclase_SnoaL-like"/>
</dbReference>
<sequence>MSNSSTTMTFFDACETGKGWQACQDYCHQNASFEAQADALAEVTTLEGYCEWMKAMYTPMPDAHYEMRQFNFDEDSNSALAFAVFHGTHTGEGGPVSPTGNSTASHYVYHIVLDGDRIRHVTKIWNDGFALGELGWR</sequence>
<dbReference type="Pfam" id="PF07366">
    <property type="entry name" value="SnoaL"/>
    <property type="match status" value="1"/>
</dbReference>
<dbReference type="AlphaFoldDB" id="A0A382HG98"/>
<evidence type="ECO:0000313" key="1">
    <source>
        <dbReference type="EMBL" id="SVB86202.1"/>
    </source>
</evidence>